<dbReference type="InterPro" id="IPR010982">
    <property type="entry name" value="Lambda_DNA-bd_dom_sf"/>
</dbReference>
<evidence type="ECO:0000313" key="1">
    <source>
        <dbReference type="EMBL" id="TRZ34858.1"/>
    </source>
</evidence>
<dbReference type="PROSITE" id="PS50943">
    <property type="entry name" value="HTH_CROC1"/>
    <property type="match status" value="1"/>
</dbReference>
<dbReference type="SUPFAM" id="SSF53822">
    <property type="entry name" value="Periplasmic binding protein-like I"/>
    <property type="match status" value="1"/>
</dbReference>
<accession>A0A553SCZ1</accession>
<comment type="caution">
    <text evidence="1">The sequence shown here is derived from an EMBL/GenBank/DDBJ whole genome shotgun (WGS) entry which is preliminary data.</text>
</comment>
<dbReference type="Proteomes" id="UP000316316">
    <property type="component" value="Unassembled WGS sequence"/>
</dbReference>
<organism evidence="1 2">
    <name type="scientific">Enterococcus avium</name>
    <name type="common">Streptococcus avium</name>
    <dbReference type="NCBI Taxonomy" id="33945"/>
    <lineage>
        <taxon>Bacteria</taxon>
        <taxon>Bacillati</taxon>
        <taxon>Bacillota</taxon>
        <taxon>Bacilli</taxon>
        <taxon>Lactobacillales</taxon>
        <taxon>Enterococcaceae</taxon>
        <taxon>Enterococcus</taxon>
    </lineage>
</organism>
<name>A0A553SCZ1_ENTAV</name>
<dbReference type="PRINTS" id="PR00036">
    <property type="entry name" value="HTHLACI"/>
</dbReference>
<proteinExistence type="predicted"/>
<dbReference type="PANTHER" id="PTHR30146">
    <property type="entry name" value="LACI-RELATED TRANSCRIPTIONAL REPRESSOR"/>
    <property type="match status" value="1"/>
</dbReference>
<dbReference type="CDD" id="cd01392">
    <property type="entry name" value="HTH_LacI"/>
    <property type="match status" value="1"/>
</dbReference>
<dbReference type="GO" id="GO:0000976">
    <property type="term" value="F:transcription cis-regulatory region binding"/>
    <property type="evidence" value="ECO:0007669"/>
    <property type="project" value="TreeGrafter"/>
</dbReference>
<dbReference type="InterPro" id="IPR046335">
    <property type="entry name" value="LacI/GalR-like_sensor"/>
</dbReference>
<dbReference type="PROSITE" id="PS50932">
    <property type="entry name" value="HTH_LACI_2"/>
    <property type="match status" value="1"/>
</dbReference>
<dbReference type="Gene3D" id="3.40.50.2300">
    <property type="match status" value="2"/>
</dbReference>
<protein>
    <submittedName>
        <fullName evidence="1">LacI family transcriptional regulator</fullName>
    </submittedName>
</protein>
<dbReference type="InterPro" id="IPR001387">
    <property type="entry name" value="Cro/C1-type_HTH"/>
</dbReference>
<dbReference type="CDD" id="cd06267">
    <property type="entry name" value="PBP1_LacI_sugar_binding-like"/>
    <property type="match status" value="1"/>
</dbReference>
<dbReference type="PANTHER" id="PTHR30146:SF150">
    <property type="entry name" value="ARABINOSE METABOLISM TRANSCRIPTIONAL REPRESSOR"/>
    <property type="match status" value="1"/>
</dbReference>
<dbReference type="GO" id="GO:0003700">
    <property type="term" value="F:DNA-binding transcription factor activity"/>
    <property type="evidence" value="ECO:0007669"/>
    <property type="project" value="TreeGrafter"/>
</dbReference>
<dbReference type="Pfam" id="PF13377">
    <property type="entry name" value="Peripla_BP_3"/>
    <property type="match status" value="1"/>
</dbReference>
<dbReference type="InterPro" id="IPR000843">
    <property type="entry name" value="HTH_LacI"/>
</dbReference>
<dbReference type="SUPFAM" id="SSF47413">
    <property type="entry name" value="lambda repressor-like DNA-binding domains"/>
    <property type="match status" value="1"/>
</dbReference>
<dbReference type="RefSeq" id="WP_049221115.1">
    <property type="nucleotide sequence ID" value="NZ_CABGUH010000004.1"/>
</dbReference>
<dbReference type="PROSITE" id="PS00356">
    <property type="entry name" value="HTH_LACI_1"/>
    <property type="match status" value="1"/>
</dbReference>
<dbReference type="Gene3D" id="1.10.260.40">
    <property type="entry name" value="lambda repressor-like DNA-binding domains"/>
    <property type="match status" value="1"/>
</dbReference>
<dbReference type="SMART" id="SM00354">
    <property type="entry name" value="HTH_LACI"/>
    <property type="match status" value="1"/>
</dbReference>
<dbReference type="AlphaFoldDB" id="A0A553SCZ1"/>
<reference evidence="1 2" key="1">
    <citation type="submission" date="2017-10" db="EMBL/GenBank/DDBJ databases">
        <title>FDA dAtabase for Regulatory Grade micrObial Sequences (FDA-ARGOS): Supporting development and validation of Infectious Disease Dx tests.</title>
        <authorList>
            <person name="Campos J."/>
            <person name="Goldberg B."/>
            <person name="Tallon L.J."/>
            <person name="Sadzewicz L."/>
            <person name="Sengamalay N."/>
            <person name="Ott S."/>
            <person name="Godinez A."/>
            <person name="Nagaraj S."/>
            <person name="Vyas G."/>
            <person name="Aluvathingal J."/>
            <person name="Nadendla S."/>
            <person name="Geyer C."/>
            <person name="Nandy P."/>
            <person name="Hobson J."/>
            <person name="Sichtig H."/>
        </authorList>
    </citation>
    <scope>NUCLEOTIDE SEQUENCE [LARGE SCALE GENOMIC DNA]</scope>
    <source>
        <strain evidence="1 2">FDAARGOS_185</strain>
    </source>
</reference>
<dbReference type="Pfam" id="PF00356">
    <property type="entry name" value="LacI"/>
    <property type="match status" value="1"/>
</dbReference>
<gene>
    <name evidence="1" type="ORF">AUF17_12455</name>
</gene>
<dbReference type="EMBL" id="PDXQ01000001">
    <property type="protein sequence ID" value="TRZ34858.1"/>
    <property type="molecule type" value="Genomic_DNA"/>
</dbReference>
<dbReference type="InterPro" id="IPR028082">
    <property type="entry name" value="Peripla_BP_I"/>
</dbReference>
<sequence>MKKNITIKEIAKESGVSVSTVSRVLNNHPSVSPAKRAKVQAVIEKEGFQPSMLARGMISNKTKTLAVVVSDITNPYFTSLVSEIELASVEQNYSLLLFNTMTAGRQKKADSSFAERDTFNTIFEKKVDGVLILGGEIDRDEPNPDYLHTLEQLNNQVPVLIIGQKQANCSCEFIERDLEKGIFLSVQHLLALGHRKIGFIGGEPNVKITTQRVQAFEKVISLYSTFDPSLILLSDFYTEDGYHNMETLIQKGDLPDAVLAINDRVALGAFRALADHDLSCPKDIAIASCDAFPDGDYQIPRITTINQHNQFLGKQAVKRLLKMINEEPLETLETHSPDLIIRESCGIGRKRG</sequence>
<evidence type="ECO:0000313" key="2">
    <source>
        <dbReference type="Proteomes" id="UP000316316"/>
    </source>
</evidence>
<dbReference type="GeneID" id="69566990"/>